<organism evidence="8 9">
    <name type="scientific">Eubacterium pyruvativorans</name>
    <dbReference type="NCBI Taxonomy" id="155865"/>
    <lineage>
        <taxon>Bacteria</taxon>
        <taxon>Bacillati</taxon>
        <taxon>Bacillota</taxon>
        <taxon>Clostridia</taxon>
        <taxon>Eubacteriales</taxon>
        <taxon>Eubacteriaceae</taxon>
        <taxon>Eubacterium</taxon>
    </lineage>
</organism>
<comment type="similarity">
    <text evidence="2 6 7">Belongs to the bacterial ribosomal protein bL19 family.</text>
</comment>
<sequence>MNVIDQITKDYMKSDIPEFGVGDTLRVHIKIKEGNRERIQVFEGYVMKIQNGGIAKTFTVRRIASGVGVEKTFPIHSPWIDHIDVVRKGDVRRARLHYMRERTGKAARIKSKEIRKQK</sequence>
<dbReference type="EMBL" id="FPBT01000022">
    <property type="protein sequence ID" value="SFU62888.1"/>
    <property type="molecule type" value="Genomic_DNA"/>
</dbReference>
<dbReference type="InterPro" id="IPR008991">
    <property type="entry name" value="Translation_prot_SH3-like_sf"/>
</dbReference>
<dbReference type="OrthoDB" id="9803541at2"/>
<dbReference type="NCBIfam" id="TIGR01024">
    <property type="entry name" value="rplS_bact"/>
    <property type="match status" value="1"/>
</dbReference>
<protein>
    <recommendedName>
        <fullName evidence="5 6">Large ribosomal subunit protein bL19</fullName>
    </recommendedName>
</protein>
<evidence type="ECO:0000313" key="9">
    <source>
        <dbReference type="Proteomes" id="UP000198817"/>
    </source>
</evidence>
<evidence type="ECO:0000313" key="8">
    <source>
        <dbReference type="EMBL" id="SFU62888.1"/>
    </source>
</evidence>
<dbReference type="AlphaFoldDB" id="A0A1I7HQ77"/>
<evidence type="ECO:0000256" key="2">
    <source>
        <dbReference type="ARBA" id="ARBA00005781"/>
    </source>
</evidence>
<dbReference type="Pfam" id="PF01245">
    <property type="entry name" value="Ribosomal_L19"/>
    <property type="match status" value="1"/>
</dbReference>
<dbReference type="GO" id="GO:0006412">
    <property type="term" value="P:translation"/>
    <property type="evidence" value="ECO:0007669"/>
    <property type="project" value="UniProtKB-UniRule"/>
</dbReference>
<dbReference type="STRING" id="155865.SAMN05216515_1254"/>
<accession>A0A1I7HQ77</accession>
<name>A0A1I7HQ77_9FIRM</name>
<gene>
    <name evidence="6" type="primary">rplS</name>
    <name evidence="8" type="ORF">SAMN05216508_1225</name>
</gene>
<evidence type="ECO:0000256" key="5">
    <source>
        <dbReference type="ARBA" id="ARBA00035171"/>
    </source>
</evidence>
<dbReference type="InterPro" id="IPR001857">
    <property type="entry name" value="Ribosomal_bL19"/>
</dbReference>
<evidence type="ECO:0000256" key="6">
    <source>
        <dbReference type="HAMAP-Rule" id="MF_00402"/>
    </source>
</evidence>
<evidence type="ECO:0000256" key="4">
    <source>
        <dbReference type="ARBA" id="ARBA00023274"/>
    </source>
</evidence>
<dbReference type="Proteomes" id="UP000198817">
    <property type="component" value="Unassembled WGS sequence"/>
</dbReference>
<evidence type="ECO:0000256" key="1">
    <source>
        <dbReference type="ARBA" id="ARBA00002349"/>
    </source>
</evidence>
<dbReference type="InterPro" id="IPR038657">
    <property type="entry name" value="Ribosomal_bL19_sf"/>
</dbReference>
<dbReference type="GO" id="GO:0022625">
    <property type="term" value="C:cytosolic large ribosomal subunit"/>
    <property type="evidence" value="ECO:0007669"/>
    <property type="project" value="TreeGrafter"/>
</dbReference>
<reference evidence="8 9" key="1">
    <citation type="submission" date="2016-10" db="EMBL/GenBank/DDBJ databases">
        <authorList>
            <person name="de Groot N.N."/>
        </authorList>
    </citation>
    <scope>NUCLEOTIDE SEQUENCE [LARGE SCALE GENOMIC DNA]</scope>
    <source>
        <strain evidence="8 9">KHGC13</strain>
    </source>
</reference>
<dbReference type="RefSeq" id="WP_090162504.1">
    <property type="nucleotide sequence ID" value="NZ_CACVNK010000023.1"/>
</dbReference>
<evidence type="ECO:0000256" key="3">
    <source>
        <dbReference type="ARBA" id="ARBA00022980"/>
    </source>
</evidence>
<keyword evidence="4 6" id="KW-0687">Ribonucleoprotein</keyword>
<keyword evidence="9" id="KW-1185">Reference proteome</keyword>
<proteinExistence type="inferred from homology"/>
<dbReference type="Gene3D" id="2.30.30.790">
    <property type="match status" value="1"/>
</dbReference>
<dbReference type="PANTHER" id="PTHR15680:SF9">
    <property type="entry name" value="LARGE RIBOSOMAL SUBUNIT PROTEIN BL19M"/>
    <property type="match status" value="1"/>
</dbReference>
<dbReference type="PIRSF" id="PIRSF002191">
    <property type="entry name" value="Ribosomal_L19"/>
    <property type="match status" value="1"/>
</dbReference>
<dbReference type="FunFam" id="2.30.30.790:FF:000001">
    <property type="entry name" value="50S ribosomal protein L19"/>
    <property type="match status" value="1"/>
</dbReference>
<dbReference type="HAMAP" id="MF_00402">
    <property type="entry name" value="Ribosomal_bL19"/>
    <property type="match status" value="1"/>
</dbReference>
<comment type="function">
    <text evidence="1 6 7">This protein is located at the 30S-50S ribosomal subunit interface and may play a role in the structure and function of the aminoacyl-tRNA binding site.</text>
</comment>
<dbReference type="PANTHER" id="PTHR15680">
    <property type="entry name" value="RIBOSOMAL PROTEIN L19"/>
    <property type="match status" value="1"/>
</dbReference>
<dbReference type="SUPFAM" id="SSF50104">
    <property type="entry name" value="Translation proteins SH3-like domain"/>
    <property type="match status" value="1"/>
</dbReference>
<dbReference type="GO" id="GO:0003735">
    <property type="term" value="F:structural constituent of ribosome"/>
    <property type="evidence" value="ECO:0007669"/>
    <property type="project" value="InterPro"/>
</dbReference>
<dbReference type="PRINTS" id="PR00061">
    <property type="entry name" value="RIBOSOMALL19"/>
</dbReference>
<evidence type="ECO:0000256" key="7">
    <source>
        <dbReference type="RuleBase" id="RU000559"/>
    </source>
</evidence>
<keyword evidence="3 6" id="KW-0689">Ribosomal protein</keyword>
<dbReference type="GeneID" id="78354127"/>